<comment type="similarity">
    <text evidence="1">Belongs to the pseudouridine synthase RluA family.</text>
</comment>
<dbReference type="CDD" id="cd02869">
    <property type="entry name" value="PseudoU_synth_RluA_like"/>
    <property type="match status" value="1"/>
</dbReference>
<sequence>MESLILTTLNVNNDYSKKERVFDYILKYNTIITSRNGLKKAFKKERILLNNTVLNGAEWCNAGDVYQILGEEEKVPKIFELDLDVLFEDEDCAVIYKPAGFSVSGNQFRTIENALLHNIKPSDLIDKMPWPKPCHRLDAPTSGVLLIAKTRLARVSFGQQFEDKTIKKKYHAVVMGTLPHQEGDVKTPIEDKASHSSFKVLKTIPSLRSEHLSIVELTPHTGRTHQLRIHMASLGTPIVGDKLYGTDGNTLEGKGLFLSSVEITFKHPRTDTFETIKAPQPEKFEKLLLRETKMWEKFRS</sequence>
<evidence type="ECO:0000256" key="1">
    <source>
        <dbReference type="ARBA" id="ARBA00010876"/>
    </source>
</evidence>
<reference evidence="3 4" key="1">
    <citation type="submission" date="2018-12" db="EMBL/GenBank/DDBJ databases">
        <title>Flammeovirga pectinis sp. nov., isolated from the gut of the Korean scallop, Patinopecten yessoensis.</title>
        <authorList>
            <person name="Bae J.-W."/>
            <person name="Jeong Y.-S."/>
            <person name="Kang W."/>
        </authorList>
    </citation>
    <scope>NUCLEOTIDE SEQUENCE [LARGE SCALE GENOMIC DNA]</scope>
    <source>
        <strain evidence="3 4">L12M1</strain>
    </source>
</reference>
<feature type="domain" description="Pseudouridine synthase RsuA/RluA-like" evidence="2">
    <location>
        <begin position="93"/>
        <end position="233"/>
    </location>
</feature>
<dbReference type="InterPro" id="IPR006145">
    <property type="entry name" value="PsdUridine_synth_RsuA/RluA"/>
</dbReference>
<protein>
    <submittedName>
        <fullName evidence="3">RluA family pseudouridine synthase</fullName>
    </submittedName>
</protein>
<dbReference type="SUPFAM" id="SSF55120">
    <property type="entry name" value="Pseudouridine synthase"/>
    <property type="match status" value="1"/>
</dbReference>
<proteinExistence type="inferred from homology"/>
<keyword evidence="4" id="KW-1185">Reference proteome</keyword>
<gene>
    <name evidence="3" type="ORF">EI427_03570</name>
</gene>
<dbReference type="GO" id="GO:0000455">
    <property type="term" value="P:enzyme-directed rRNA pseudouridine synthesis"/>
    <property type="evidence" value="ECO:0007669"/>
    <property type="project" value="TreeGrafter"/>
</dbReference>
<dbReference type="Gene3D" id="3.30.2350.10">
    <property type="entry name" value="Pseudouridine synthase"/>
    <property type="match status" value="1"/>
</dbReference>
<dbReference type="PANTHER" id="PTHR21600:SF87">
    <property type="entry name" value="RNA PSEUDOURIDYLATE SYNTHASE DOMAIN-CONTAINING PROTEIN 1"/>
    <property type="match status" value="1"/>
</dbReference>
<dbReference type="RefSeq" id="WP_126611705.1">
    <property type="nucleotide sequence ID" value="NZ_CP034562.1"/>
</dbReference>
<dbReference type="KEGG" id="fll:EI427_03570"/>
<dbReference type="InterPro" id="IPR020103">
    <property type="entry name" value="PsdUridine_synth_cat_dom_sf"/>
</dbReference>
<evidence type="ECO:0000313" key="4">
    <source>
        <dbReference type="Proteomes" id="UP000267268"/>
    </source>
</evidence>
<dbReference type="InterPro" id="IPR006224">
    <property type="entry name" value="PsdUridine_synth_RluA-like_CS"/>
</dbReference>
<dbReference type="Proteomes" id="UP000267268">
    <property type="component" value="Chromosome 1"/>
</dbReference>
<dbReference type="GO" id="GO:0003723">
    <property type="term" value="F:RNA binding"/>
    <property type="evidence" value="ECO:0007669"/>
    <property type="project" value="InterPro"/>
</dbReference>
<dbReference type="GO" id="GO:0140098">
    <property type="term" value="F:catalytic activity, acting on RNA"/>
    <property type="evidence" value="ECO:0007669"/>
    <property type="project" value="UniProtKB-ARBA"/>
</dbReference>
<dbReference type="AlphaFoldDB" id="A0A3S9NZH5"/>
<accession>A0A3S9NZH5</accession>
<name>A0A3S9NZH5_9BACT</name>
<dbReference type="OrthoDB" id="9807829at2"/>
<dbReference type="InterPro" id="IPR050188">
    <property type="entry name" value="RluA_PseudoU_synthase"/>
</dbReference>
<dbReference type="GO" id="GO:0009982">
    <property type="term" value="F:pseudouridine synthase activity"/>
    <property type="evidence" value="ECO:0007669"/>
    <property type="project" value="InterPro"/>
</dbReference>
<dbReference type="EMBL" id="CP034562">
    <property type="protein sequence ID" value="AZQ61333.1"/>
    <property type="molecule type" value="Genomic_DNA"/>
</dbReference>
<dbReference type="PANTHER" id="PTHR21600">
    <property type="entry name" value="MITOCHONDRIAL RNA PSEUDOURIDINE SYNTHASE"/>
    <property type="match status" value="1"/>
</dbReference>
<evidence type="ECO:0000259" key="2">
    <source>
        <dbReference type="Pfam" id="PF00849"/>
    </source>
</evidence>
<evidence type="ECO:0000313" key="3">
    <source>
        <dbReference type="EMBL" id="AZQ61333.1"/>
    </source>
</evidence>
<dbReference type="PROSITE" id="PS01129">
    <property type="entry name" value="PSI_RLU"/>
    <property type="match status" value="1"/>
</dbReference>
<dbReference type="Pfam" id="PF00849">
    <property type="entry name" value="PseudoU_synth_2"/>
    <property type="match status" value="1"/>
</dbReference>
<organism evidence="3 4">
    <name type="scientific">Flammeovirga pectinis</name>
    <dbReference type="NCBI Taxonomy" id="2494373"/>
    <lineage>
        <taxon>Bacteria</taxon>
        <taxon>Pseudomonadati</taxon>
        <taxon>Bacteroidota</taxon>
        <taxon>Cytophagia</taxon>
        <taxon>Cytophagales</taxon>
        <taxon>Flammeovirgaceae</taxon>
        <taxon>Flammeovirga</taxon>
    </lineage>
</organism>